<evidence type="ECO:0000313" key="2">
    <source>
        <dbReference type="EMBL" id="KZM93102.1"/>
    </source>
</evidence>
<dbReference type="Gramene" id="KZM93102">
    <property type="protein sequence ID" value="KZM93102"/>
    <property type="gene ID" value="DCAR_016347"/>
</dbReference>
<evidence type="ECO:0000313" key="3">
    <source>
        <dbReference type="EMBL" id="WOG99356.1"/>
    </source>
</evidence>
<dbReference type="Proteomes" id="UP000077755">
    <property type="component" value="Chromosome 5"/>
</dbReference>
<gene>
    <name evidence="2" type="ORF">DCAR_016347</name>
    <name evidence="3" type="ORF">DCAR_0518704</name>
</gene>
<reference evidence="3" key="2">
    <citation type="submission" date="2022-03" db="EMBL/GenBank/DDBJ databases">
        <title>Draft title - Genomic analysis of global carrot germplasm unveils the trajectory of domestication and the origin of high carotenoid orange carrot.</title>
        <authorList>
            <person name="Iorizzo M."/>
            <person name="Ellison S."/>
            <person name="Senalik D."/>
            <person name="Macko-Podgorni A."/>
            <person name="Grzebelus D."/>
            <person name="Bostan H."/>
            <person name="Rolling W."/>
            <person name="Curaba J."/>
            <person name="Simon P."/>
        </authorList>
    </citation>
    <scope>NUCLEOTIDE SEQUENCE</scope>
    <source>
        <tissue evidence="3">Leaf</tissue>
    </source>
</reference>
<feature type="compositionally biased region" description="Basic and acidic residues" evidence="1">
    <location>
        <begin position="1"/>
        <end position="12"/>
    </location>
</feature>
<feature type="compositionally biased region" description="Polar residues" evidence="1">
    <location>
        <begin position="13"/>
        <end position="22"/>
    </location>
</feature>
<reference evidence="2" key="1">
    <citation type="journal article" date="2016" name="Nat. Genet.">
        <title>A high-quality carrot genome assembly provides new insights into carotenoid accumulation and asterid genome evolution.</title>
        <authorList>
            <person name="Iorizzo M."/>
            <person name="Ellison S."/>
            <person name="Senalik D."/>
            <person name="Zeng P."/>
            <person name="Satapoomin P."/>
            <person name="Huang J."/>
            <person name="Bowman M."/>
            <person name="Iovene M."/>
            <person name="Sanseverino W."/>
            <person name="Cavagnaro P."/>
            <person name="Yildiz M."/>
            <person name="Macko-Podgorni A."/>
            <person name="Moranska E."/>
            <person name="Grzebelus E."/>
            <person name="Grzebelus D."/>
            <person name="Ashrafi H."/>
            <person name="Zheng Z."/>
            <person name="Cheng S."/>
            <person name="Spooner D."/>
            <person name="Van Deynze A."/>
            <person name="Simon P."/>
        </authorList>
    </citation>
    <scope>NUCLEOTIDE SEQUENCE [LARGE SCALE GENOMIC DNA]</scope>
    <source>
        <tissue evidence="2">Leaf</tissue>
    </source>
</reference>
<feature type="region of interest" description="Disordered" evidence="1">
    <location>
        <begin position="1"/>
        <end position="33"/>
    </location>
</feature>
<protein>
    <recommendedName>
        <fullName evidence="5">No apical meristem-associated C-terminal domain-containing protein</fullName>
    </recommendedName>
</protein>
<evidence type="ECO:0000256" key="1">
    <source>
        <dbReference type="SAM" id="MobiDB-lite"/>
    </source>
</evidence>
<accession>A0A161ZXV3</accession>
<dbReference type="AlphaFoldDB" id="A0A161ZXV3"/>
<name>A0A161ZXV3_DAUCS</name>
<dbReference type="EMBL" id="CP093347">
    <property type="protein sequence ID" value="WOG99356.1"/>
    <property type="molecule type" value="Genomic_DNA"/>
</dbReference>
<keyword evidence="4" id="KW-1185">Reference proteome</keyword>
<organism evidence="2">
    <name type="scientific">Daucus carota subsp. sativus</name>
    <name type="common">Carrot</name>
    <dbReference type="NCBI Taxonomy" id="79200"/>
    <lineage>
        <taxon>Eukaryota</taxon>
        <taxon>Viridiplantae</taxon>
        <taxon>Streptophyta</taxon>
        <taxon>Embryophyta</taxon>
        <taxon>Tracheophyta</taxon>
        <taxon>Spermatophyta</taxon>
        <taxon>Magnoliopsida</taxon>
        <taxon>eudicotyledons</taxon>
        <taxon>Gunneridae</taxon>
        <taxon>Pentapetalae</taxon>
        <taxon>asterids</taxon>
        <taxon>campanulids</taxon>
        <taxon>Apiales</taxon>
        <taxon>Apiaceae</taxon>
        <taxon>Apioideae</taxon>
        <taxon>Scandiceae</taxon>
        <taxon>Daucinae</taxon>
        <taxon>Daucus</taxon>
        <taxon>Daucus sect. Daucus</taxon>
    </lineage>
</organism>
<evidence type="ECO:0000313" key="4">
    <source>
        <dbReference type="Proteomes" id="UP000077755"/>
    </source>
</evidence>
<evidence type="ECO:0008006" key="5">
    <source>
        <dbReference type="Google" id="ProtNLM"/>
    </source>
</evidence>
<proteinExistence type="predicted"/>
<sequence>MDKKKAAKDRDASSQSIYSQVPASLESDERMERPIERKAAKKLKRAANEATNEESLELLKTRQKDALAIASSRSELANMSLHLQKEMHWLHWLLLLQGVNRFT</sequence>
<dbReference type="EMBL" id="LNRQ01000005">
    <property type="protein sequence ID" value="KZM93102.1"/>
    <property type="molecule type" value="Genomic_DNA"/>
</dbReference>